<evidence type="ECO:0000256" key="8">
    <source>
        <dbReference type="ARBA" id="ARBA00049120"/>
    </source>
</evidence>
<dbReference type="InterPro" id="IPR002941">
    <property type="entry name" value="DNA_methylase_N4/N6"/>
</dbReference>
<evidence type="ECO:0000256" key="1">
    <source>
        <dbReference type="ARBA" id="ARBA00010203"/>
    </source>
</evidence>
<dbReference type="EMBL" id="QUAV01000001">
    <property type="protein sequence ID" value="TPR26257.1"/>
    <property type="molecule type" value="Genomic_DNA"/>
</dbReference>
<protein>
    <recommendedName>
        <fullName evidence="2">site-specific DNA-methyltransferase (cytosine-N(4)-specific)</fullName>
        <ecNumber evidence="2">2.1.1.113</ecNumber>
    </recommendedName>
</protein>
<organism evidence="10 11">
    <name type="scientific">Apilactobacillus micheneri</name>
    <dbReference type="NCBI Taxonomy" id="1899430"/>
    <lineage>
        <taxon>Bacteria</taxon>
        <taxon>Bacillati</taxon>
        <taxon>Bacillota</taxon>
        <taxon>Bacilli</taxon>
        <taxon>Lactobacillales</taxon>
        <taxon>Lactobacillaceae</taxon>
        <taxon>Apilactobacillus</taxon>
    </lineage>
</organism>
<dbReference type="InterPro" id="IPR001091">
    <property type="entry name" value="RM_Methyltransferase"/>
</dbReference>
<keyword evidence="3" id="KW-0489">Methyltransferase</keyword>
<dbReference type="Pfam" id="PF01555">
    <property type="entry name" value="N6_N4_Mtase"/>
    <property type="match status" value="1"/>
</dbReference>
<evidence type="ECO:0000256" key="2">
    <source>
        <dbReference type="ARBA" id="ARBA00012185"/>
    </source>
</evidence>
<dbReference type="InterPro" id="IPR017985">
    <property type="entry name" value="MeTrfase_CN4_CS"/>
</dbReference>
<dbReference type="PROSITE" id="PS00093">
    <property type="entry name" value="N4_MTASE"/>
    <property type="match status" value="1"/>
</dbReference>
<sequence length="695" mass="81238">MENNNKKLLIRINKLLVQYNLTEMKQDQLDTIILDISRVLDRTVVQKFNLIKNDFNIKLDSNNRNNLRLYLLGYPNKEKDIFNSYKIKYNSQDLEIAYKYIFDCINNGKDNLIDTVISRYKINFLNIDNNVYNRYLKYINDMQRNKFQLVYLNINASEKLTSDDINNFVKINYNKITNYHNFVISFQDDSETIKWNTIAKVAIYMENFLIEDNFGVFKKRNKNRRINELIDFLDSNPNISDIKRVFDNIKDFYSGVSYGFQFVDLFISDDCKQKTLVMQKIELDETPKRCPSCFEENVRGNSYPKVLFKSFECQNPACPSRSKSGRGKRYDMLSAKRQILLKRNSYNDRINDELYSNFRRDIIKKGTIDLDSITQIYSWSGDNVLTNYKNERVYKGRNIRVVNINKYNGLKDETFKKLPIFKLLHNIKPLINLNETTNDSSFKFIDKNTIVINDNSNNILYYKNRFKINIKSAVTSPPYYNAREYSHWDNFICYLIDMMINAKATFNSMDNNSTYIYNVGDIVDQDNVYIKSHMSKSRLMLGFYSALVATIAGFSFNGDFIWDKGEVQSKRNSSANHFSGYLKPINSYEHNLVLYKGSNDVYFSDKIFKIPAVKKINSKGINNYGHTAPYPIELAKTILPYSSKSGYILDPFLGSGTTSIMANSNGYKSIGFEISDSYYELSVSRIMDSKLNLFN</sequence>
<dbReference type="SUPFAM" id="SSF53335">
    <property type="entry name" value="S-adenosyl-L-methionine-dependent methyltransferases"/>
    <property type="match status" value="1"/>
</dbReference>
<dbReference type="Proteomes" id="UP000777560">
    <property type="component" value="Unassembled WGS sequence"/>
</dbReference>
<keyword evidence="4" id="KW-0808">Transferase</keyword>
<evidence type="ECO:0000256" key="4">
    <source>
        <dbReference type="ARBA" id="ARBA00022679"/>
    </source>
</evidence>
<feature type="domain" description="DNA methylase N-4/N-6" evidence="9">
    <location>
        <begin position="471"/>
        <end position="682"/>
    </location>
</feature>
<dbReference type="Gene3D" id="3.40.50.150">
    <property type="entry name" value="Vaccinia Virus protein VP39"/>
    <property type="match status" value="1"/>
</dbReference>
<dbReference type="EC" id="2.1.1.113" evidence="2"/>
<keyword evidence="6" id="KW-0680">Restriction system</keyword>
<gene>
    <name evidence="10" type="ORF">DY114_00740</name>
</gene>
<comment type="catalytic activity">
    <reaction evidence="8">
        <text>a 2'-deoxycytidine in DNA + S-adenosyl-L-methionine = an N(4)-methyl-2'-deoxycytidine in DNA + S-adenosyl-L-homocysteine + H(+)</text>
        <dbReference type="Rhea" id="RHEA:16857"/>
        <dbReference type="Rhea" id="RHEA-COMP:11369"/>
        <dbReference type="Rhea" id="RHEA-COMP:13674"/>
        <dbReference type="ChEBI" id="CHEBI:15378"/>
        <dbReference type="ChEBI" id="CHEBI:57856"/>
        <dbReference type="ChEBI" id="CHEBI:59789"/>
        <dbReference type="ChEBI" id="CHEBI:85452"/>
        <dbReference type="ChEBI" id="CHEBI:137933"/>
        <dbReference type="EC" id="2.1.1.113"/>
    </reaction>
</comment>
<dbReference type="RefSeq" id="WP_140925722.1">
    <property type="nucleotide sequence ID" value="NZ_QUAU01000001.1"/>
</dbReference>
<evidence type="ECO:0000313" key="10">
    <source>
        <dbReference type="EMBL" id="TPR26257.1"/>
    </source>
</evidence>
<keyword evidence="5" id="KW-0949">S-adenosyl-L-methionine</keyword>
<comment type="caution">
    <text evidence="10">The sequence shown here is derived from an EMBL/GenBank/DDBJ whole genome shotgun (WGS) entry which is preliminary data.</text>
</comment>
<evidence type="ECO:0000256" key="7">
    <source>
        <dbReference type="ARBA" id="ARBA00023125"/>
    </source>
</evidence>
<dbReference type="PRINTS" id="PR00508">
    <property type="entry name" value="S21N4MTFRASE"/>
</dbReference>
<evidence type="ECO:0000256" key="5">
    <source>
        <dbReference type="ARBA" id="ARBA00022691"/>
    </source>
</evidence>
<reference evidence="10 11" key="1">
    <citation type="submission" date="2018-08" db="EMBL/GenBank/DDBJ databases">
        <title>Comparative genomics of wild bee and flower associated Lactobacillus reveals potential adaptation to the bee host.</title>
        <authorList>
            <person name="Vuong H.Q."/>
            <person name="Mcfrederick Q.S."/>
        </authorList>
    </citation>
    <scope>NUCLEOTIDE SEQUENCE [LARGE SCALE GENOMIC DNA]</scope>
    <source>
        <strain evidence="10 11">HV_13</strain>
    </source>
</reference>
<evidence type="ECO:0000313" key="11">
    <source>
        <dbReference type="Proteomes" id="UP000777560"/>
    </source>
</evidence>
<evidence type="ECO:0000256" key="6">
    <source>
        <dbReference type="ARBA" id="ARBA00022747"/>
    </source>
</evidence>
<keyword evidence="7" id="KW-0238">DNA-binding</keyword>
<comment type="similarity">
    <text evidence="1">Belongs to the N(4)/N(6)-methyltransferase family. N(4) subfamily.</text>
</comment>
<accession>A0ABY2YZF0</accession>
<dbReference type="InterPro" id="IPR029063">
    <property type="entry name" value="SAM-dependent_MTases_sf"/>
</dbReference>
<evidence type="ECO:0000259" key="9">
    <source>
        <dbReference type="Pfam" id="PF01555"/>
    </source>
</evidence>
<evidence type="ECO:0000256" key="3">
    <source>
        <dbReference type="ARBA" id="ARBA00022603"/>
    </source>
</evidence>
<proteinExistence type="inferred from homology"/>
<name>A0ABY2YZF0_9LACO</name>
<keyword evidence="11" id="KW-1185">Reference proteome</keyword>